<dbReference type="PANTHER" id="PTHR37164">
    <property type="entry name" value="BACTERIOHEMERYTHRIN"/>
    <property type="match status" value="1"/>
</dbReference>
<dbReference type="EMBL" id="AEWV01000031">
    <property type="protein sequence ID" value="EGC16810.1"/>
    <property type="molecule type" value="Genomic_DNA"/>
</dbReference>
<dbReference type="InterPro" id="IPR012312">
    <property type="entry name" value="Hemerythrin-like"/>
</dbReference>
<sequence>MKLIEWTSDLDTGFHDIDKQHQELVFHINKFYQANEAGDKERMSIVLFDLIASAHSHFEYEEKLMEDAHYPLVEPHRRVHQNFVNKLMDLHAKLHSGEDVSDELLTSLDGWLFRHIKINDKGYINSVNEAGVYHDSPDYAAQLAAQSQEYGEVGHEEAAAPTPQPEPAPEPVAPTLVFSLQDDAPKQPAPQPVEVKEEPKAPEPPPAPKPEVKKEEPRIRSWAGNYTD</sequence>
<dbReference type="Pfam" id="PF01814">
    <property type="entry name" value="Hemerythrin"/>
    <property type="match status" value="1"/>
</dbReference>
<evidence type="ECO:0000256" key="1">
    <source>
        <dbReference type="ARBA" id="ARBA00010587"/>
    </source>
</evidence>
<evidence type="ECO:0000256" key="4">
    <source>
        <dbReference type="ARBA" id="ARBA00023004"/>
    </source>
</evidence>
<feature type="compositionally biased region" description="Pro residues" evidence="5">
    <location>
        <begin position="162"/>
        <end position="172"/>
    </location>
</feature>
<dbReference type="AlphaFoldDB" id="F0F0W8"/>
<evidence type="ECO:0000313" key="7">
    <source>
        <dbReference type="EMBL" id="EGC16810.1"/>
    </source>
</evidence>
<name>F0F0W8_9NEIS</name>
<dbReference type="Gene3D" id="1.20.120.50">
    <property type="entry name" value="Hemerythrin-like"/>
    <property type="match status" value="1"/>
</dbReference>
<keyword evidence="4" id="KW-0408">Iron</keyword>
<evidence type="ECO:0000256" key="2">
    <source>
        <dbReference type="ARBA" id="ARBA00022621"/>
    </source>
</evidence>
<dbReference type="SUPFAM" id="SSF47188">
    <property type="entry name" value="Hemerythrin-like"/>
    <property type="match status" value="1"/>
</dbReference>
<dbReference type="HOGENOM" id="CLU_1164644_0_0_4"/>
<reference evidence="7 8" key="1">
    <citation type="submission" date="2011-01" db="EMBL/GenBank/DDBJ databases">
        <authorList>
            <person name="Muzny D."/>
            <person name="Qin X."/>
            <person name="Deng J."/>
            <person name="Jiang H."/>
            <person name="Liu Y."/>
            <person name="Qu J."/>
            <person name="Song X.-Z."/>
            <person name="Zhang L."/>
            <person name="Thornton R."/>
            <person name="Coyle M."/>
            <person name="Francisco L."/>
            <person name="Jackson L."/>
            <person name="Javaid M."/>
            <person name="Korchina V."/>
            <person name="Kovar C."/>
            <person name="Mata R."/>
            <person name="Mathew T."/>
            <person name="Ngo R."/>
            <person name="Nguyen L."/>
            <person name="Nguyen N."/>
            <person name="Okwuonu G."/>
            <person name="Ongeri F."/>
            <person name="Pham C."/>
            <person name="Simmons D."/>
            <person name="Wilczek-Boney K."/>
            <person name="Hale W."/>
            <person name="Jakkamsetti A."/>
            <person name="Pham P."/>
            <person name="Ruth R."/>
            <person name="San Lucas F."/>
            <person name="Warren J."/>
            <person name="Zhang J."/>
            <person name="Zhao Z."/>
            <person name="Zhou C."/>
            <person name="Zhu D."/>
            <person name="Lee S."/>
            <person name="Bess C."/>
            <person name="Blankenburg K."/>
            <person name="Forbes L."/>
            <person name="Fu Q."/>
            <person name="Gubbala S."/>
            <person name="Hirani K."/>
            <person name="Jayaseelan J.C."/>
            <person name="Lara F."/>
            <person name="Munidasa M."/>
            <person name="Palculict T."/>
            <person name="Patil S."/>
            <person name="Pu L.-L."/>
            <person name="Saada N."/>
            <person name="Tang L."/>
            <person name="Weissenberger G."/>
            <person name="Zhu Y."/>
            <person name="Hemphill L."/>
            <person name="Shang Y."/>
            <person name="Youmans B."/>
            <person name="Ayvaz T."/>
            <person name="Ross M."/>
            <person name="Santibanez J."/>
            <person name="Aqrawi P."/>
            <person name="Gross S."/>
            <person name="Joshi V."/>
            <person name="Fowler G."/>
            <person name="Nazareth L."/>
            <person name="Reid J."/>
            <person name="Worley K."/>
            <person name="Petrosino J."/>
            <person name="Highlander S."/>
            <person name="Gibbs R."/>
        </authorList>
    </citation>
    <scope>NUCLEOTIDE SEQUENCE [LARGE SCALE GENOMIC DNA]</scope>
    <source>
        <strain evidence="7 8">ATCC 33394</strain>
    </source>
</reference>
<gene>
    <name evidence="7" type="primary">dcrH</name>
    <name evidence="7" type="ORF">HMPREF9098_1753</name>
</gene>
<evidence type="ECO:0000259" key="6">
    <source>
        <dbReference type="Pfam" id="PF01814"/>
    </source>
</evidence>
<dbReference type="CDD" id="cd12107">
    <property type="entry name" value="Hemerythrin"/>
    <property type="match status" value="1"/>
</dbReference>
<dbReference type="STRING" id="888741.HMPREF9098_1753"/>
<dbReference type="NCBIfam" id="TIGR02481">
    <property type="entry name" value="hemeryth_dom"/>
    <property type="match status" value="1"/>
</dbReference>
<keyword evidence="3" id="KW-0479">Metal-binding</keyword>
<dbReference type="InterPro" id="IPR035938">
    <property type="entry name" value="Hemerythrin-like_sf"/>
</dbReference>
<dbReference type="InterPro" id="IPR050669">
    <property type="entry name" value="Hemerythrin"/>
</dbReference>
<dbReference type="GO" id="GO:0046872">
    <property type="term" value="F:metal ion binding"/>
    <property type="evidence" value="ECO:0007669"/>
    <property type="project" value="UniProtKB-KW"/>
</dbReference>
<keyword evidence="8" id="KW-1185">Reference proteome</keyword>
<dbReference type="Proteomes" id="UP000004088">
    <property type="component" value="Unassembled WGS sequence"/>
</dbReference>
<proteinExistence type="inferred from homology"/>
<accession>F0F0W8</accession>
<evidence type="ECO:0000256" key="3">
    <source>
        <dbReference type="ARBA" id="ARBA00022723"/>
    </source>
</evidence>
<comment type="similarity">
    <text evidence="1">Belongs to the hemerythrin family.</text>
</comment>
<keyword evidence="2" id="KW-0561">Oxygen transport</keyword>
<dbReference type="GO" id="GO:0005344">
    <property type="term" value="F:oxygen carrier activity"/>
    <property type="evidence" value="ECO:0007669"/>
    <property type="project" value="UniProtKB-KW"/>
</dbReference>
<organism evidence="7 8">
    <name type="scientific">Kingella denitrificans ATCC 33394</name>
    <dbReference type="NCBI Taxonomy" id="888741"/>
    <lineage>
        <taxon>Bacteria</taxon>
        <taxon>Pseudomonadati</taxon>
        <taxon>Pseudomonadota</taxon>
        <taxon>Betaproteobacteria</taxon>
        <taxon>Neisseriales</taxon>
        <taxon>Neisseriaceae</taxon>
        <taxon>Kingella</taxon>
    </lineage>
</organism>
<evidence type="ECO:0000256" key="5">
    <source>
        <dbReference type="SAM" id="MobiDB-lite"/>
    </source>
</evidence>
<dbReference type="RefSeq" id="WP_003783630.1">
    <property type="nucleotide sequence ID" value="NZ_GL870929.1"/>
</dbReference>
<dbReference type="PROSITE" id="PS00550">
    <property type="entry name" value="HEMERYTHRINS"/>
    <property type="match status" value="1"/>
</dbReference>
<dbReference type="PANTHER" id="PTHR37164:SF1">
    <property type="entry name" value="BACTERIOHEMERYTHRIN"/>
    <property type="match status" value="1"/>
</dbReference>
<comment type="caution">
    <text evidence="7">The sequence shown here is derived from an EMBL/GenBank/DDBJ whole genome shotgun (WGS) entry which is preliminary data.</text>
</comment>
<dbReference type="NCBIfam" id="NF002007">
    <property type="entry name" value="PRK00808.1"/>
    <property type="match status" value="1"/>
</dbReference>
<evidence type="ECO:0000313" key="8">
    <source>
        <dbReference type="Proteomes" id="UP000004088"/>
    </source>
</evidence>
<keyword evidence="2" id="KW-0813">Transport</keyword>
<dbReference type="InterPro" id="IPR012827">
    <property type="entry name" value="Hemerythrin_metal-bd"/>
</dbReference>
<feature type="region of interest" description="Disordered" evidence="5">
    <location>
        <begin position="146"/>
        <end position="228"/>
    </location>
</feature>
<feature type="compositionally biased region" description="Basic and acidic residues" evidence="5">
    <location>
        <begin position="210"/>
        <end position="219"/>
    </location>
</feature>
<dbReference type="InterPro" id="IPR016131">
    <property type="entry name" value="Haemerythrin_Fe_BS"/>
</dbReference>
<feature type="domain" description="Hemerythrin-like" evidence="6">
    <location>
        <begin position="13"/>
        <end position="123"/>
    </location>
</feature>
<protein>
    <submittedName>
        <fullName evidence="7">Hemerythrin HHE cation binding domain protein</fullName>
    </submittedName>
</protein>
<dbReference type="NCBIfam" id="NF033749">
    <property type="entry name" value="bact_hemeryth"/>
    <property type="match status" value="1"/>
</dbReference>